<keyword evidence="5" id="KW-1185">Reference proteome</keyword>
<dbReference type="SMART" id="SM00382">
    <property type="entry name" value="AAA"/>
    <property type="match status" value="1"/>
</dbReference>
<evidence type="ECO:0000256" key="2">
    <source>
        <dbReference type="ARBA" id="ARBA00022840"/>
    </source>
</evidence>
<organism evidence="4 5">
    <name type="scientific">Thraustotheca clavata</name>
    <dbReference type="NCBI Taxonomy" id="74557"/>
    <lineage>
        <taxon>Eukaryota</taxon>
        <taxon>Sar</taxon>
        <taxon>Stramenopiles</taxon>
        <taxon>Oomycota</taxon>
        <taxon>Saprolegniomycetes</taxon>
        <taxon>Saprolegniales</taxon>
        <taxon>Achlyaceae</taxon>
        <taxon>Thraustotheca</taxon>
    </lineage>
</organism>
<dbReference type="Proteomes" id="UP000243217">
    <property type="component" value="Unassembled WGS sequence"/>
</dbReference>
<accession>A0A1W0A2D8</accession>
<dbReference type="STRING" id="74557.A0A1W0A2D8"/>
<dbReference type="InterPro" id="IPR045735">
    <property type="entry name" value="Spore_III_AA_AAA+_ATPase"/>
</dbReference>
<keyword evidence="2" id="KW-0067">ATP-binding</keyword>
<dbReference type="EMBL" id="JNBS01000631">
    <property type="protein sequence ID" value="OQS04341.1"/>
    <property type="molecule type" value="Genomic_DNA"/>
</dbReference>
<feature type="non-terminal residue" evidence="4">
    <location>
        <position position="430"/>
    </location>
</feature>
<proteinExistence type="predicted"/>
<dbReference type="GO" id="GO:0003676">
    <property type="term" value="F:nucleic acid binding"/>
    <property type="evidence" value="ECO:0007669"/>
    <property type="project" value="InterPro"/>
</dbReference>
<dbReference type="AlphaFoldDB" id="A0A1W0A2D8"/>
<comment type="caution">
    <text evidence="4">The sequence shown here is derived from an EMBL/GenBank/DDBJ whole genome shotgun (WGS) entry which is preliminary data.</text>
</comment>
<evidence type="ECO:0000259" key="3">
    <source>
        <dbReference type="SMART" id="SM00382"/>
    </source>
</evidence>
<dbReference type="OrthoDB" id="26838at2759"/>
<dbReference type="CDD" id="cd00009">
    <property type="entry name" value="AAA"/>
    <property type="match status" value="1"/>
</dbReference>
<dbReference type="PANTHER" id="PTHR20953:SF3">
    <property type="entry name" value="P-LOOP CONTAINING NUCLEOSIDE TRIPHOSPHATE HYDROLASES SUPERFAMILY PROTEIN"/>
    <property type="match status" value="1"/>
</dbReference>
<dbReference type="Gene3D" id="3.40.50.300">
    <property type="entry name" value="P-loop containing nucleotide triphosphate hydrolases"/>
    <property type="match status" value="1"/>
</dbReference>
<sequence>MDIHGVLPDCILQLALYNDVLLIDCYNINIEALQIALNPFFKCIAVVKIVYDVHRLAKALSVIAPEGVASLIDIQLLMEIETTSYDISFKKMLQHIDLEVHPHPRYLKQPKLVTQRPLREDAMEAAAANVKLLLQAYQEAELDSTFFKASELRLENAIYLGGARTLCFDESNGYRLASYEVLDTWQPESLGKSIPFHIHEDLSEILALLPEDLVLQLSDTSTASGLLDIVLDRGRRPWAWAHGARILLGDDDRITSQEDLDGIIEKVGGFGTDNRAGLERQLHRISAIRNRTGGIMGLTIRVGRYIEGNASLIADILADQDKNILFLGEPGCGKTTIVREVARQLANSHNVCIVDTSNEIAGDGDIPHPCVGLSRRLMVPSLDQQARVMVECVQNHTPEIMVIDEIGRPNEVEAARTCKQRGVRMIASAH</sequence>
<protein>
    <recommendedName>
        <fullName evidence="3">AAA+ ATPase domain-containing protein</fullName>
    </recommendedName>
</protein>
<gene>
    <name evidence="4" type="ORF">THRCLA_03412</name>
</gene>
<dbReference type="PANTHER" id="PTHR20953">
    <property type="entry name" value="KINASE-RELATED"/>
    <property type="match status" value="1"/>
</dbReference>
<name>A0A1W0A2D8_9STRA</name>
<reference evidence="4 5" key="1">
    <citation type="journal article" date="2014" name="Genome Biol. Evol.">
        <title>The secreted proteins of Achlya hypogyna and Thraustotheca clavata identify the ancestral oomycete secretome and reveal gene acquisitions by horizontal gene transfer.</title>
        <authorList>
            <person name="Misner I."/>
            <person name="Blouin N."/>
            <person name="Leonard G."/>
            <person name="Richards T.A."/>
            <person name="Lane C.E."/>
        </authorList>
    </citation>
    <scope>NUCLEOTIDE SEQUENCE [LARGE SCALE GENOMIC DNA]</scope>
    <source>
        <strain evidence="4 5">ATCC 34112</strain>
    </source>
</reference>
<evidence type="ECO:0000313" key="4">
    <source>
        <dbReference type="EMBL" id="OQS04341.1"/>
    </source>
</evidence>
<dbReference type="Pfam" id="PF19568">
    <property type="entry name" value="Spore_III_AA"/>
    <property type="match status" value="1"/>
</dbReference>
<dbReference type="InterPro" id="IPR003593">
    <property type="entry name" value="AAA+_ATPase"/>
</dbReference>
<feature type="domain" description="AAA+ ATPase" evidence="3">
    <location>
        <begin position="320"/>
        <end position="429"/>
    </location>
</feature>
<dbReference type="SUPFAM" id="SSF53098">
    <property type="entry name" value="Ribonuclease H-like"/>
    <property type="match status" value="1"/>
</dbReference>
<evidence type="ECO:0000313" key="5">
    <source>
        <dbReference type="Proteomes" id="UP000243217"/>
    </source>
</evidence>
<keyword evidence="1" id="KW-0547">Nucleotide-binding</keyword>
<dbReference type="GO" id="GO:0005524">
    <property type="term" value="F:ATP binding"/>
    <property type="evidence" value="ECO:0007669"/>
    <property type="project" value="UniProtKB-KW"/>
</dbReference>
<dbReference type="InterPro" id="IPR027417">
    <property type="entry name" value="P-loop_NTPase"/>
</dbReference>
<dbReference type="Gene3D" id="3.30.420.10">
    <property type="entry name" value="Ribonuclease H-like superfamily/Ribonuclease H"/>
    <property type="match status" value="1"/>
</dbReference>
<dbReference type="InterPro" id="IPR012337">
    <property type="entry name" value="RNaseH-like_sf"/>
</dbReference>
<dbReference type="InterPro" id="IPR036397">
    <property type="entry name" value="RNaseH_sf"/>
</dbReference>
<evidence type="ECO:0000256" key="1">
    <source>
        <dbReference type="ARBA" id="ARBA00022741"/>
    </source>
</evidence>
<dbReference type="SUPFAM" id="SSF52540">
    <property type="entry name" value="P-loop containing nucleoside triphosphate hydrolases"/>
    <property type="match status" value="1"/>
</dbReference>